<feature type="transmembrane region" description="Helical" evidence="1">
    <location>
        <begin position="325"/>
        <end position="345"/>
    </location>
</feature>
<dbReference type="HOGENOM" id="CLU_512594_0_0_9"/>
<dbReference type="AlphaFoldDB" id="D9SQG8"/>
<dbReference type="OrthoDB" id="9762883at2"/>
<protein>
    <submittedName>
        <fullName evidence="4">Peptidase M56 BlaR1</fullName>
    </submittedName>
</protein>
<evidence type="ECO:0000313" key="5">
    <source>
        <dbReference type="Proteomes" id="UP000002730"/>
    </source>
</evidence>
<reference evidence="4 5" key="1">
    <citation type="submission" date="2010-08" db="EMBL/GenBank/DDBJ databases">
        <title>Complete sequence of Clostridium cellulovorans 743B.</title>
        <authorList>
            <consortium name="US DOE Joint Genome Institute"/>
            <person name="Lucas S."/>
            <person name="Copeland A."/>
            <person name="Lapidus A."/>
            <person name="Cheng J.-F."/>
            <person name="Bruce D."/>
            <person name="Goodwin L."/>
            <person name="Pitluck S."/>
            <person name="Chertkov O."/>
            <person name="Detter J.C."/>
            <person name="Han C."/>
            <person name="Tapia R."/>
            <person name="Land M."/>
            <person name="Hauser L."/>
            <person name="Chang Y.-J."/>
            <person name="Jeffries C."/>
            <person name="Kyrpides N."/>
            <person name="Ivanova N."/>
            <person name="Mikhailova N."/>
            <person name="Hemme C.L."/>
            <person name="Woyke T."/>
        </authorList>
    </citation>
    <scope>NUCLEOTIDE SEQUENCE [LARGE SCALE GENOMIC DNA]</scope>
    <source>
        <strain evidence="5">ATCC 35296 / DSM 3052 / OCM 3 / 743B</strain>
    </source>
</reference>
<dbReference type="Pfam" id="PF16107">
    <property type="entry name" value="DUF4825"/>
    <property type="match status" value="1"/>
</dbReference>
<dbReference type="InterPro" id="IPR032250">
    <property type="entry name" value="DUF4825"/>
</dbReference>
<dbReference type="InterPro" id="IPR052173">
    <property type="entry name" value="Beta-lactam_resp_regulator"/>
</dbReference>
<feature type="domain" description="Peptidase M56" evidence="2">
    <location>
        <begin position="8"/>
        <end position="313"/>
    </location>
</feature>
<feature type="domain" description="DUF4825" evidence="3">
    <location>
        <begin position="378"/>
        <end position="473"/>
    </location>
</feature>
<dbReference type="eggNOG" id="COG4219">
    <property type="taxonomic scope" value="Bacteria"/>
</dbReference>
<feature type="transmembrane region" description="Helical" evidence="1">
    <location>
        <begin position="37"/>
        <end position="55"/>
    </location>
</feature>
<gene>
    <name evidence="4" type="ordered locus">Clocel_0459</name>
</gene>
<evidence type="ECO:0000259" key="3">
    <source>
        <dbReference type="Pfam" id="PF16107"/>
    </source>
</evidence>
<keyword evidence="1" id="KW-0812">Transmembrane</keyword>
<keyword evidence="1" id="KW-1133">Transmembrane helix</keyword>
<accession>D9SQG8</accession>
<dbReference type="CDD" id="cd07341">
    <property type="entry name" value="M56_BlaR1_MecR1_like"/>
    <property type="match status" value="1"/>
</dbReference>
<dbReference type="PANTHER" id="PTHR34978:SF3">
    <property type="entry name" value="SLR0241 PROTEIN"/>
    <property type="match status" value="1"/>
</dbReference>
<dbReference type="KEGG" id="ccb:Clocel_0459"/>
<evidence type="ECO:0000256" key="1">
    <source>
        <dbReference type="SAM" id="Phobius"/>
    </source>
</evidence>
<dbReference type="STRING" id="573061.Clocel_0459"/>
<organism evidence="4 5">
    <name type="scientific">Clostridium cellulovorans (strain ATCC 35296 / DSM 3052 / OCM 3 / 743B)</name>
    <dbReference type="NCBI Taxonomy" id="573061"/>
    <lineage>
        <taxon>Bacteria</taxon>
        <taxon>Bacillati</taxon>
        <taxon>Bacillota</taxon>
        <taxon>Clostridia</taxon>
        <taxon>Eubacteriales</taxon>
        <taxon>Clostridiaceae</taxon>
        <taxon>Clostridium</taxon>
    </lineage>
</organism>
<evidence type="ECO:0000259" key="2">
    <source>
        <dbReference type="Pfam" id="PF05569"/>
    </source>
</evidence>
<evidence type="ECO:0000313" key="4">
    <source>
        <dbReference type="EMBL" id="ADL50235.1"/>
    </source>
</evidence>
<dbReference type="Pfam" id="PF05569">
    <property type="entry name" value="Peptidase_M56"/>
    <property type="match status" value="1"/>
</dbReference>
<feature type="transmembrane region" description="Helical" evidence="1">
    <location>
        <begin position="6"/>
        <end position="25"/>
    </location>
</feature>
<keyword evidence="1" id="KW-0472">Membrane</keyword>
<sequence>MSDWIKLLLSMSLSGSILAIVIFAIKPFTKHKISKSIQYYIWLVVLLRLIVPFSFEGSIMNNVFYGEQTIESAISENSSLPVKVQNEINPSIITTDQDSQVNTEYKETYNDENNYGRQFLSVFNEVALYIWILGTVISIIVTLKGYFWFNKVLRYANKPATDEENKILLEVSCGKSNIRLARNKFIKTPMALGIFRPCIIIPDDDFDENQIRNILLHEVSHLNRFDITIKWLTMIVTSIHWFNPLMYFIKKEINKACELACDENVIKGLNSQEKQAYGDTLIAVVAESKYPLSILQATMCEEKRSLKERLVAIMNYSKKSKVTKFFSVVLLLSFISASICLGVGVGSNKYSIKNLFVSTKVVEFKDVNKGEYDLEEISKYKTPYVGDFSKVFAIVNQLIIPDNAYTQRYISLETEKTPYGITIFYQTKEEKPDFSPSMLSNPNSDFNCNLRKNALILFSMIGNVDTITFSFCDSPYSGELDKSKYNCETIFSRQQVLKDYYNFDSIKEDIGLLKEALENTKKNYTLSKLES</sequence>
<dbReference type="EMBL" id="CP002160">
    <property type="protein sequence ID" value="ADL50235.1"/>
    <property type="molecule type" value="Genomic_DNA"/>
</dbReference>
<dbReference type="InterPro" id="IPR008756">
    <property type="entry name" value="Peptidase_M56"/>
</dbReference>
<dbReference type="RefSeq" id="WP_010074995.1">
    <property type="nucleotide sequence ID" value="NC_014393.1"/>
</dbReference>
<dbReference type="PANTHER" id="PTHR34978">
    <property type="entry name" value="POSSIBLE SENSOR-TRANSDUCER PROTEIN BLAR"/>
    <property type="match status" value="1"/>
</dbReference>
<feature type="transmembrane region" description="Helical" evidence="1">
    <location>
        <begin position="128"/>
        <end position="149"/>
    </location>
</feature>
<dbReference type="Proteomes" id="UP000002730">
    <property type="component" value="Chromosome"/>
</dbReference>
<keyword evidence="5" id="KW-1185">Reference proteome</keyword>
<name>D9SQG8_CLOC7</name>
<proteinExistence type="predicted"/>